<feature type="short sequence motif" description="Cx2C motif 2" evidence="9">
    <location>
        <begin position="230"/>
        <end position="233"/>
    </location>
</feature>
<feature type="binding site" evidence="9">
    <location>
        <position position="183"/>
    </location>
    <ligand>
        <name>[2Fe-2S] cluster</name>
        <dbReference type="ChEBI" id="CHEBI:190135"/>
    </ligand>
</feature>
<keyword evidence="8 9" id="KW-0496">Mitochondrion</keyword>
<feature type="domain" description="Anamorsin C-terminal" evidence="10">
    <location>
        <begin position="211"/>
        <end position="248"/>
    </location>
</feature>
<feature type="binding site" evidence="9">
    <location>
        <position position="230"/>
    </location>
    <ligand>
        <name>[4Fe-4S] cluster</name>
        <dbReference type="ChEBI" id="CHEBI:49883"/>
    </ligand>
</feature>
<keyword evidence="4 9" id="KW-0963">Cytoplasm</keyword>
<dbReference type="Proteomes" id="UP001230268">
    <property type="component" value="Unassembled WGS sequence"/>
</dbReference>
<dbReference type="Pfam" id="PF05093">
    <property type="entry name" value="CIAPIN1"/>
    <property type="match status" value="1"/>
</dbReference>
<evidence type="ECO:0000256" key="4">
    <source>
        <dbReference type="ARBA" id="ARBA00022490"/>
    </source>
</evidence>
<comment type="cofactor">
    <cofactor evidence="9">
        <name>[2Fe-2S] cluster</name>
        <dbReference type="ChEBI" id="CHEBI:190135"/>
    </cofactor>
</comment>
<feature type="binding site" evidence="9">
    <location>
        <position position="233"/>
    </location>
    <ligand>
        <name>[4Fe-4S] cluster</name>
        <dbReference type="ChEBI" id="CHEBI:49883"/>
    </ligand>
</feature>
<gene>
    <name evidence="11" type="ORF">BgAZ_306390</name>
</gene>
<dbReference type="GO" id="GO:0016226">
    <property type="term" value="P:iron-sulfur cluster assembly"/>
    <property type="evidence" value="ECO:0007669"/>
    <property type="project" value="UniProtKB-UniRule"/>
</dbReference>
<comment type="subcellular location">
    <subcellularLocation>
        <location evidence="9">Cytoplasm</location>
    </subcellularLocation>
    <subcellularLocation>
        <location evidence="9">Mitochondrion intermembrane space</location>
    </subcellularLocation>
</comment>
<evidence type="ECO:0000256" key="7">
    <source>
        <dbReference type="ARBA" id="ARBA00023014"/>
    </source>
</evidence>
<comment type="domain">
    <text evidence="9">The N-terminal domain has structural similarity with S-adenosyl-L-methionine-dependent methyltransferases, but does not bind S-adenosyl-L-methionine. It is required for correct assembly of the 2 Fe-S clusters.</text>
</comment>
<feature type="short sequence motif" description="Cx2C motif 1" evidence="9">
    <location>
        <begin position="219"/>
        <end position="222"/>
    </location>
</feature>
<feature type="region of interest" description="Fe-S binding site B" evidence="9">
    <location>
        <begin position="219"/>
        <end position="233"/>
    </location>
</feature>
<dbReference type="PANTHER" id="PTHR13273:SF14">
    <property type="entry name" value="ANAMORSIN"/>
    <property type="match status" value="1"/>
</dbReference>
<dbReference type="GO" id="GO:0051539">
    <property type="term" value="F:4 iron, 4 sulfur cluster binding"/>
    <property type="evidence" value="ECO:0007669"/>
    <property type="project" value="UniProtKB-KW"/>
</dbReference>
<dbReference type="InterPro" id="IPR046408">
    <property type="entry name" value="CIAPIN1"/>
</dbReference>
<evidence type="ECO:0000313" key="12">
    <source>
        <dbReference type="Proteomes" id="UP001230268"/>
    </source>
</evidence>
<dbReference type="HAMAP" id="MF_03115">
    <property type="entry name" value="Anamorsin"/>
    <property type="match status" value="1"/>
</dbReference>
<evidence type="ECO:0000256" key="8">
    <source>
        <dbReference type="ARBA" id="ARBA00023128"/>
    </source>
</evidence>
<comment type="similarity">
    <text evidence="2 9">Belongs to the anamorsin family.</text>
</comment>
<dbReference type="EMBL" id="JAVEPI010000003">
    <property type="protein sequence ID" value="KAK1443121.1"/>
    <property type="molecule type" value="Genomic_DNA"/>
</dbReference>
<keyword evidence="9" id="KW-0001">2Fe-2S</keyword>
<feature type="binding site" evidence="9">
    <location>
        <position position="193"/>
    </location>
    <ligand>
        <name>[2Fe-2S] cluster</name>
        <dbReference type="ChEBI" id="CHEBI:190135"/>
    </ligand>
</feature>
<reference evidence="11" key="1">
    <citation type="submission" date="2023-08" db="EMBL/GenBank/DDBJ databases">
        <title>Draft sequence of the Babesia gibsoni genome.</title>
        <authorList>
            <person name="Yamagishi J.Y."/>
            <person name="Xuan X.X."/>
        </authorList>
    </citation>
    <scope>NUCLEOTIDE SEQUENCE</scope>
    <source>
        <strain evidence="11">Azabu</strain>
    </source>
</reference>
<protein>
    <recommendedName>
        <fullName evidence="9">Anamorsin homolog</fullName>
    </recommendedName>
    <alternativeName>
        <fullName evidence="9">Fe-S cluster assembly protein DRE2 homolog</fullName>
    </alternativeName>
</protein>
<keyword evidence="12" id="KW-1185">Reference proteome</keyword>
<evidence type="ECO:0000256" key="5">
    <source>
        <dbReference type="ARBA" id="ARBA00022723"/>
    </source>
</evidence>
<feature type="binding site" evidence="9">
    <location>
        <position position="195"/>
    </location>
    <ligand>
        <name>[2Fe-2S] cluster</name>
        <dbReference type="ChEBI" id="CHEBI:190135"/>
    </ligand>
</feature>
<comment type="caution">
    <text evidence="9">Lacks conserved residue(s) required for the propagation of feature annotation.</text>
</comment>
<keyword evidence="7 9" id="KW-0411">Iron-sulfur</keyword>
<comment type="subunit">
    <text evidence="9">Monomer.</text>
</comment>
<evidence type="ECO:0000256" key="9">
    <source>
        <dbReference type="HAMAP-Rule" id="MF_03115"/>
    </source>
</evidence>
<keyword evidence="6 9" id="KW-0408">Iron</keyword>
<dbReference type="GO" id="GO:0009055">
    <property type="term" value="F:electron transfer activity"/>
    <property type="evidence" value="ECO:0007669"/>
    <property type="project" value="UniProtKB-UniRule"/>
</dbReference>
<feature type="binding site" evidence="9">
    <location>
        <position position="219"/>
    </location>
    <ligand>
        <name>[4Fe-4S] cluster</name>
        <dbReference type="ChEBI" id="CHEBI:49883"/>
    </ligand>
</feature>
<dbReference type="GO" id="GO:0005758">
    <property type="term" value="C:mitochondrial intermembrane space"/>
    <property type="evidence" value="ECO:0007669"/>
    <property type="project" value="UniProtKB-SubCell"/>
</dbReference>
<comment type="cofactor">
    <cofactor evidence="1 9">
        <name>[4Fe-4S] cluster</name>
        <dbReference type="ChEBI" id="CHEBI:49883"/>
    </cofactor>
</comment>
<evidence type="ECO:0000256" key="2">
    <source>
        <dbReference type="ARBA" id="ARBA00008169"/>
    </source>
</evidence>
<evidence type="ECO:0000256" key="3">
    <source>
        <dbReference type="ARBA" id="ARBA00022485"/>
    </source>
</evidence>
<sequence length="250" mass="27147">MVMRLLAVSSNRDHLDKHMSYALSLNIRGSVASSLLKLDNALSPMITGRDSMHQNYDFLELGMIESQEIEESSYDLILAVVAVDFCAKGEDAATILEKLHDGLKANGTLNILIPSETSNEATLIKECMYNGLIEVNSQEYDKYKLITCKRPNWQPTKVTTADSSIPVASLDSYTSSAPAPESCSTKPRACANCTCGRAEREKAEAAKLASDVDAPTSSCGNCYLGDAFRCASCPYRGLPAFKPGEKVLLE</sequence>
<name>A0AAD8LPZ2_BABGI</name>
<dbReference type="AlphaFoldDB" id="A0AAD8LPZ2"/>
<evidence type="ECO:0000313" key="11">
    <source>
        <dbReference type="EMBL" id="KAK1443121.1"/>
    </source>
</evidence>
<feature type="binding site" evidence="9">
    <location>
        <position position="222"/>
    </location>
    <ligand>
        <name>[4Fe-4S] cluster</name>
        <dbReference type="ChEBI" id="CHEBI:49883"/>
    </ligand>
</feature>
<comment type="domain">
    <text evidence="9">The C-terminal domain binds 2 Fe-S clusters but is otherwise mostly in an intrinsically disordered conformation.</text>
</comment>
<comment type="domain">
    <text evidence="9">The twin Cx2C motifs are involved in the recognition by the mitochondrial MIA40-ERV1 disulfide relay system. The formation of 2 disulfide bonds in the Cx2C motifs through dithiol/disulfide exchange reactions effectively traps the protein in the mitochondrial intermembrane space.</text>
</comment>
<dbReference type="GO" id="GO:0051537">
    <property type="term" value="F:2 iron, 2 sulfur cluster binding"/>
    <property type="evidence" value="ECO:0007669"/>
    <property type="project" value="UniProtKB-UniRule"/>
</dbReference>
<organism evidence="11 12">
    <name type="scientific">Babesia gibsoni</name>
    <dbReference type="NCBI Taxonomy" id="33632"/>
    <lineage>
        <taxon>Eukaryota</taxon>
        <taxon>Sar</taxon>
        <taxon>Alveolata</taxon>
        <taxon>Apicomplexa</taxon>
        <taxon>Aconoidasida</taxon>
        <taxon>Piroplasmida</taxon>
        <taxon>Babesiidae</taxon>
        <taxon>Babesia</taxon>
    </lineage>
</organism>
<feature type="binding site" evidence="9">
    <location>
        <position position="190"/>
    </location>
    <ligand>
        <name>[2Fe-2S] cluster</name>
        <dbReference type="ChEBI" id="CHEBI:190135"/>
    </ligand>
</feature>
<keyword evidence="5 9" id="KW-0479">Metal-binding</keyword>
<dbReference type="GO" id="GO:0046872">
    <property type="term" value="F:metal ion binding"/>
    <property type="evidence" value="ECO:0007669"/>
    <property type="project" value="UniProtKB-KW"/>
</dbReference>
<dbReference type="InterPro" id="IPR007785">
    <property type="entry name" value="Anamorsin"/>
</dbReference>
<dbReference type="PANTHER" id="PTHR13273">
    <property type="entry name" value="ANAMORSIN"/>
    <property type="match status" value="1"/>
</dbReference>
<evidence type="ECO:0000259" key="10">
    <source>
        <dbReference type="Pfam" id="PF05093"/>
    </source>
</evidence>
<keyword evidence="3 9" id="KW-0004">4Fe-4S</keyword>
<comment type="caution">
    <text evidence="11">The sequence shown here is derived from an EMBL/GenBank/DDBJ whole genome shotgun (WGS) entry which is preliminary data.</text>
</comment>
<comment type="function">
    <text evidence="9">Component of the cytosolic iron-sulfur (Fe-S) protein assembly (CIA) machinery. Required for the maturation of extramitochondrial Fe-S proteins. Part of an electron transfer chain functioning in an early step of cytosolic Fe-S biogenesis, facilitating the de novo assembly of a [4Fe-4S] cluster on the cytosolic Fe-S scaffold complex. Electrons are transferred from NADPH via a FAD- and FMN-containing diflavin oxidoreductase. Together with the diflavin oxidoreductase, also required for the assembly of the diferric tyrosyl radical cofactor of ribonucleotide reductase (RNR), probably by providing electrons for reduction during radical cofactor maturation in the catalytic small subunit.</text>
</comment>
<proteinExistence type="inferred from homology"/>
<accession>A0AAD8LPZ2</accession>
<evidence type="ECO:0000256" key="1">
    <source>
        <dbReference type="ARBA" id="ARBA00001966"/>
    </source>
</evidence>
<evidence type="ECO:0000256" key="6">
    <source>
        <dbReference type="ARBA" id="ARBA00023004"/>
    </source>
</evidence>